<dbReference type="EMBL" id="CAEZSR010000301">
    <property type="protein sequence ID" value="CAB4599057.1"/>
    <property type="molecule type" value="Genomic_DNA"/>
</dbReference>
<name>A0A6J6GD38_9ZZZZ</name>
<dbReference type="PANTHER" id="PTHR11993:SF10">
    <property type="entry name" value="NADH DEHYDROGENASE [UBIQUINONE] IRON-SULFUR PROTEIN 2, MITOCHONDRIAL"/>
    <property type="match status" value="1"/>
</dbReference>
<dbReference type="Pfam" id="PF00346">
    <property type="entry name" value="Complex1_49kDa"/>
    <property type="match status" value="1"/>
</dbReference>
<protein>
    <submittedName>
        <fullName evidence="2">Unannotated protein</fullName>
    </submittedName>
</protein>
<dbReference type="SUPFAM" id="SSF56762">
    <property type="entry name" value="HydB/Nqo4-like"/>
    <property type="match status" value="1"/>
</dbReference>
<evidence type="ECO:0000259" key="1">
    <source>
        <dbReference type="Pfam" id="PF00346"/>
    </source>
</evidence>
<dbReference type="NCBIfam" id="TIGR01962">
    <property type="entry name" value="NuoD"/>
    <property type="match status" value="1"/>
</dbReference>
<sequence length="444" mass="49875">MSILETIQQGNEPEQGLKPRSELTARELLREVGAVLRLSEAEAAKLGDLPVDPSEDQTMIINMGPQHPSTHGVLRLMLELQGETVLRCKPIIGYLHTGMEKTGEQLTYLQGGTNVTRMDYLSPLNNELVFSLAVEKLLGISDDIPERAVWMRMLLSELNRMSSHLLFMATNGMDLGAVSMMIYGWREREEVLRFFQKVTGLRMNHNFIRPGGLAADLPAGWRDDVLGLLEQIEPRLDEYDILMTGQPIWRERLQGVGVITPQEAIALGATGPILRGTGVPWDLRRDQPYLRYPEIDFDVIVGSYGDAFDRYAIRLNEIRESMKIVRQILDRMPSGDYRIQNKKVTPPPRARIDESMEALIHHFKIFTEGFKVPEGEVYVAIESPRGEIGCYIASDGSPTPYRMHVRAPSFVNIQCLPHMMRGGLVADAVAVISSVDPVLGEVDR</sequence>
<proteinExistence type="inferred from homology"/>
<accession>A0A6J6GD38</accession>
<dbReference type="InterPro" id="IPR022885">
    <property type="entry name" value="NDH1_su_D/H"/>
</dbReference>
<dbReference type="InterPro" id="IPR029014">
    <property type="entry name" value="NiFe-Hase_large"/>
</dbReference>
<reference evidence="2" key="1">
    <citation type="submission" date="2020-05" db="EMBL/GenBank/DDBJ databases">
        <authorList>
            <person name="Chiriac C."/>
            <person name="Salcher M."/>
            <person name="Ghai R."/>
            <person name="Kavagutti S V."/>
        </authorList>
    </citation>
    <scope>NUCLEOTIDE SEQUENCE</scope>
</reference>
<dbReference type="GO" id="GO:0048038">
    <property type="term" value="F:quinone binding"/>
    <property type="evidence" value="ECO:0007669"/>
    <property type="project" value="InterPro"/>
</dbReference>
<dbReference type="GO" id="GO:0016651">
    <property type="term" value="F:oxidoreductase activity, acting on NAD(P)H"/>
    <property type="evidence" value="ECO:0007669"/>
    <property type="project" value="InterPro"/>
</dbReference>
<dbReference type="NCBIfam" id="NF004739">
    <property type="entry name" value="PRK06075.1"/>
    <property type="match status" value="1"/>
</dbReference>
<dbReference type="GO" id="GO:0051287">
    <property type="term" value="F:NAD binding"/>
    <property type="evidence" value="ECO:0007669"/>
    <property type="project" value="InterPro"/>
</dbReference>
<gene>
    <name evidence="2" type="ORF">UFOPK1493_04195</name>
</gene>
<dbReference type="PANTHER" id="PTHR11993">
    <property type="entry name" value="NADH-UBIQUINONE OXIDOREDUCTASE 49 KDA SUBUNIT"/>
    <property type="match status" value="1"/>
</dbReference>
<dbReference type="HAMAP" id="MF_01358">
    <property type="entry name" value="NDH1_NuoD"/>
    <property type="match status" value="1"/>
</dbReference>
<dbReference type="Gene3D" id="1.10.645.10">
    <property type="entry name" value="Cytochrome-c3 Hydrogenase, chain B"/>
    <property type="match status" value="1"/>
</dbReference>
<dbReference type="AlphaFoldDB" id="A0A6J6GD38"/>
<evidence type="ECO:0000313" key="2">
    <source>
        <dbReference type="EMBL" id="CAB4599057.1"/>
    </source>
</evidence>
<organism evidence="2">
    <name type="scientific">freshwater metagenome</name>
    <dbReference type="NCBI Taxonomy" id="449393"/>
    <lineage>
        <taxon>unclassified sequences</taxon>
        <taxon>metagenomes</taxon>
        <taxon>ecological metagenomes</taxon>
    </lineage>
</organism>
<dbReference type="InterPro" id="IPR001135">
    <property type="entry name" value="NADH_Q_OxRdtase_suD"/>
</dbReference>
<feature type="domain" description="NADH-quinone oxidoreductase subunit D" evidence="1">
    <location>
        <begin position="174"/>
        <end position="444"/>
    </location>
</feature>